<accession>A0A1J4N1B5</accession>
<name>A0A1J4N1B5_9ACTN</name>
<gene>
    <name evidence="2" type="ORF">UG56_018095</name>
</gene>
<keyword evidence="1" id="KW-1133">Transmembrane helix</keyword>
<feature type="transmembrane region" description="Helical" evidence="1">
    <location>
        <begin position="26"/>
        <end position="46"/>
    </location>
</feature>
<dbReference type="EMBL" id="JZDQ02000026">
    <property type="protein sequence ID" value="OIJ25381.1"/>
    <property type="molecule type" value="Genomic_DNA"/>
</dbReference>
<evidence type="ECO:0008006" key="4">
    <source>
        <dbReference type="Google" id="ProtNLM"/>
    </source>
</evidence>
<dbReference type="Proteomes" id="UP000033772">
    <property type="component" value="Unassembled WGS sequence"/>
</dbReference>
<dbReference type="AlphaFoldDB" id="A0A1J4N1B5"/>
<organism evidence="2 3">
    <name type="scientific">Nocardioides luteus</name>
    <dbReference type="NCBI Taxonomy" id="1844"/>
    <lineage>
        <taxon>Bacteria</taxon>
        <taxon>Bacillati</taxon>
        <taxon>Actinomycetota</taxon>
        <taxon>Actinomycetes</taxon>
        <taxon>Propionibacteriales</taxon>
        <taxon>Nocardioidaceae</taxon>
        <taxon>Nocardioides</taxon>
    </lineage>
</organism>
<proteinExistence type="predicted"/>
<keyword evidence="3" id="KW-1185">Reference proteome</keyword>
<comment type="caution">
    <text evidence="2">The sequence shown here is derived from an EMBL/GenBank/DDBJ whole genome shotgun (WGS) entry which is preliminary data.</text>
</comment>
<dbReference type="Pfam" id="PF04120">
    <property type="entry name" value="Iron_permease"/>
    <property type="match status" value="1"/>
</dbReference>
<sequence length="127" mass="14177">MPSEVTSRVGIFDRFATHASTFVSRAWFFVMCVLLVVIWAPSIVVLPDVDTWQLIINTATTIVTFLLVALLQNTQKRADDAVQHKLNAIAEGLSDLMGRLARDHPDLGDDRDELRQAVGLEERESAE</sequence>
<evidence type="ECO:0000313" key="3">
    <source>
        <dbReference type="Proteomes" id="UP000033772"/>
    </source>
</evidence>
<dbReference type="InterPro" id="IPR007251">
    <property type="entry name" value="Iron_permease_Fet4"/>
</dbReference>
<protein>
    <recommendedName>
        <fullName evidence="4">Low affinity iron permease family protein</fullName>
    </recommendedName>
</protein>
<keyword evidence="1" id="KW-0812">Transmembrane</keyword>
<dbReference type="GO" id="GO:0055085">
    <property type="term" value="P:transmembrane transport"/>
    <property type="evidence" value="ECO:0007669"/>
    <property type="project" value="InterPro"/>
</dbReference>
<evidence type="ECO:0000256" key="1">
    <source>
        <dbReference type="SAM" id="Phobius"/>
    </source>
</evidence>
<dbReference type="STRING" id="1844.UG56_018095"/>
<reference evidence="2" key="1">
    <citation type="submission" date="2016-10" db="EMBL/GenBank/DDBJ databases">
        <title>Draft Genome Sequence of Nocardioides luteus Strain BAFB, an Alkane-Degrading Bacterium Isolated from JP-7 Polluted Soil.</title>
        <authorList>
            <person name="Brown L."/>
            <person name="Ruiz O.N."/>
            <person name="Gunasekera T."/>
        </authorList>
    </citation>
    <scope>NUCLEOTIDE SEQUENCE [LARGE SCALE GENOMIC DNA]</scope>
    <source>
        <strain evidence="2">BAFB</strain>
    </source>
</reference>
<keyword evidence="1" id="KW-0472">Membrane</keyword>
<feature type="transmembrane region" description="Helical" evidence="1">
    <location>
        <begin position="52"/>
        <end position="71"/>
    </location>
</feature>
<evidence type="ECO:0000313" key="2">
    <source>
        <dbReference type="EMBL" id="OIJ25381.1"/>
    </source>
</evidence>